<reference evidence="4" key="1">
    <citation type="submission" date="2020-08" db="EMBL/GenBank/DDBJ databases">
        <title>Sequencing the genomes of 1000 actinobacteria strains.</title>
        <authorList>
            <person name="Klenk H.-P."/>
        </authorList>
    </citation>
    <scope>NUCLEOTIDE SEQUENCE [LARGE SCALE GENOMIC DNA]</scope>
    <source>
        <strain evidence="4">DSM 27064</strain>
    </source>
</reference>
<feature type="domain" description="NIF system FeS cluster assembly NifU N-terminal" evidence="2">
    <location>
        <begin position="8"/>
        <end position="133"/>
    </location>
</feature>
<evidence type="ECO:0000259" key="2">
    <source>
        <dbReference type="Pfam" id="PF01592"/>
    </source>
</evidence>
<evidence type="ECO:0000256" key="1">
    <source>
        <dbReference type="SAM" id="MobiDB-lite"/>
    </source>
</evidence>
<dbReference type="SUPFAM" id="SSF82649">
    <property type="entry name" value="SufE/NifU"/>
    <property type="match status" value="1"/>
</dbReference>
<evidence type="ECO:0000313" key="3">
    <source>
        <dbReference type="EMBL" id="MBB4071287.1"/>
    </source>
</evidence>
<dbReference type="Pfam" id="PF01592">
    <property type="entry name" value="NifU_N"/>
    <property type="match status" value="1"/>
</dbReference>
<organism evidence="4 5">
    <name type="scientific">Canibacter oris</name>
    <dbReference type="NCBI Taxonomy" id="1365628"/>
    <lineage>
        <taxon>Bacteria</taxon>
        <taxon>Bacillati</taxon>
        <taxon>Actinomycetota</taxon>
        <taxon>Actinomycetes</taxon>
        <taxon>Micrococcales</taxon>
        <taxon>Microbacteriaceae</taxon>
        <taxon>Canibacter</taxon>
    </lineage>
</organism>
<name>A0A840DKC1_9MICO</name>
<evidence type="ECO:0000313" key="4">
    <source>
        <dbReference type="EMBL" id="MBB4072153.1"/>
    </source>
</evidence>
<dbReference type="RefSeq" id="WP_124824427.1">
    <property type="nucleotide sequence ID" value="NZ_JACIFD010000004.1"/>
</dbReference>
<evidence type="ECO:0000313" key="5">
    <source>
        <dbReference type="Proteomes" id="UP000571183"/>
    </source>
</evidence>
<dbReference type="GO" id="GO:0005506">
    <property type="term" value="F:iron ion binding"/>
    <property type="evidence" value="ECO:0007669"/>
    <property type="project" value="InterPro"/>
</dbReference>
<protein>
    <submittedName>
        <fullName evidence="4">Nitrogen fixation NifU-like protein</fullName>
    </submittedName>
</protein>
<dbReference type="EMBL" id="JACIFD010000004">
    <property type="protein sequence ID" value="MBB4071287.1"/>
    <property type="molecule type" value="Genomic_DNA"/>
</dbReference>
<comment type="caution">
    <text evidence="4">The sequence shown here is derived from an EMBL/GenBank/DDBJ whole genome shotgun (WGS) entry which is preliminary data.</text>
</comment>
<dbReference type="EMBL" id="JACIFD010000016">
    <property type="protein sequence ID" value="MBB4072153.1"/>
    <property type="molecule type" value="Genomic_DNA"/>
</dbReference>
<proteinExistence type="predicted"/>
<keyword evidence="5" id="KW-1185">Reference proteome</keyword>
<dbReference type="Gene3D" id="3.90.1010.10">
    <property type="match status" value="1"/>
</dbReference>
<dbReference type="AlphaFoldDB" id="A0A840DKC1"/>
<dbReference type="GO" id="GO:0016226">
    <property type="term" value="P:iron-sulfur cluster assembly"/>
    <property type="evidence" value="ECO:0007669"/>
    <property type="project" value="InterPro"/>
</dbReference>
<feature type="region of interest" description="Disordered" evidence="1">
    <location>
        <begin position="19"/>
        <end position="38"/>
    </location>
</feature>
<gene>
    <name evidence="3" type="ORF">F5897_000579</name>
    <name evidence="4" type="ORF">F5897_001481</name>
</gene>
<accession>A0A840DKC1</accession>
<dbReference type="PANTHER" id="PTHR10093">
    <property type="entry name" value="IRON-SULFUR CLUSTER ASSEMBLY ENZYME NIFU HOMOLOG"/>
    <property type="match status" value="1"/>
</dbReference>
<dbReference type="GO" id="GO:0051536">
    <property type="term" value="F:iron-sulfur cluster binding"/>
    <property type="evidence" value="ECO:0007669"/>
    <property type="project" value="InterPro"/>
</dbReference>
<dbReference type="InterPro" id="IPR002871">
    <property type="entry name" value="NIF_FeS_clus_asmbl_NifU_N"/>
</dbReference>
<dbReference type="Proteomes" id="UP000571183">
    <property type="component" value="Unassembled WGS sequence"/>
</dbReference>
<dbReference type="CDD" id="cd06664">
    <property type="entry name" value="IscU_like"/>
    <property type="match status" value="1"/>
</dbReference>
<sequence length="153" mass="16500">MQGLDSLYQELILDHAKRPHGKGELATSSARTASHHELNPSCGDEITLDIAVEGDKIVELKWRGDGCSISMAAASALALLINEEQPTLQEANAKIAAFRQMLHSRGAGTADEELLGDAVAFQGVSKFVMRIKCAMLSWVALEADIKQLSDNPQ</sequence>
<dbReference type="NCBIfam" id="TIGR01994">
    <property type="entry name" value="SUF_scaf_2"/>
    <property type="match status" value="1"/>
</dbReference>